<name>A0A2A5J400_RHOSG</name>
<proteinExistence type="predicted"/>
<evidence type="ECO:0000256" key="1">
    <source>
        <dbReference type="SAM" id="MobiDB-lite"/>
    </source>
</evidence>
<evidence type="ECO:0000313" key="2">
    <source>
        <dbReference type="EMBL" id="PCK24320.1"/>
    </source>
</evidence>
<dbReference type="Proteomes" id="UP000230886">
    <property type="component" value="Unassembled WGS sequence"/>
</dbReference>
<comment type="caution">
    <text evidence="2">The sequence shown here is derived from an EMBL/GenBank/DDBJ whole genome shotgun (WGS) entry which is preliminary data.</text>
</comment>
<organism evidence="2 3">
    <name type="scientific">Rhodococcus qingshengii</name>
    <dbReference type="NCBI Taxonomy" id="334542"/>
    <lineage>
        <taxon>Bacteria</taxon>
        <taxon>Bacillati</taxon>
        <taxon>Actinomycetota</taxon>
        <taxon>Actinomycetes</taxon>
        <taxon>Mycobacteriales</taxon>
        <taxon>Nocardiaceae</taxon>
        <taxon>Rhodococcus</taxon>
        <taxon>Rhodococcus erythropolis group</taxon>
    </lineage>
</organism>
<protein>
    <submittedName>
        <fullName evidence="2">Uncharacterized protein</fullName>
    </submittedName>
</protein>
<reference evidence="2 3" key="1">
    <citation type="submission" date="2017-07" db="EMBL/GenBank/DDBJ databases">
        <title>Draft sequence of Rhodococcus enclensis 23b-28.</title>
        <authorList>
            <person name="Besaury L."/>
            <person name="Sancelme M."/>
            <person name="Amato P."/>
            <person name="Lallement A."/>
            <person name="Delort A.-M."/>
        </authorList>
    </citation>
    <scope>NUCLEOTIDE SEQUENCE [LARGE SCALE GENOMIC DNA]</scope>
    <source>
        <strain evidence="2 3">23b-28</strain>
    </source>
</reference>
<sequence length="201" mass="20751">MAGLEGGAAMNAATVRQPVIGGIGGGVGTSMIATLIGGLDVGVVAGDGSQVVDVLVTESTASAVRAAIGAAMAMPVRPVLVVVAHSPEGWSPPVRQRLKMCEPNLPGVARVSWISALAGCDDPWSYVVEHVFAQKPLKWALTTRKERGVILDAVTPLVSRPAPFESYERSDSEIAADLDTHASVPGSGREQGNDPPHARVS</sequence>
<dbReference type="AlphaFoldDB" id="A0A2A5J400"/>
<dbReference type="EMBL" id="NOVD01000032">
    <property type="protein sequence ID" value="PCK24320.1"/>
    <property type="molecule type" value="Genomic_DNA"/>
</dbReference>
<evidence type="ECO:0000313" key="3">
    <source>
        <dbReference type="Proteomes" id="UP000230886"/>
    </source>
</evidence>
<accession>A0A2A5J400</accession>
<feature type="region of interest" description="Disordered" evidence="1">
    <location>
        <begin position="164"/>
        <end position="201"/>
    </location>
</feature>
<gene>
    <name evidence="2" type="ORF">CHR55_26400</name>
</gene>